<dbReference type="InterPro" id="IPR011089">
    <property type="entry name" value="GmrSD_C"/>
</dbReference>
<evidence type="ECO:0000313" key="4">
    <source>
        <dbReference type="Proteomes" id="UP000053621"/>
    </source>
</evidence>
<keyword evidence="4" id="KW-1185">Reference proteome</keyword>
<dbReference type="EMBL" id="LOPW02000022">
    <property type="protein sequence ID" value="POG53809.1"/>
    <property type="molecule type" value="Genomic_DNA"/>
</dbReference>
<name>A0A2P4NL16_9EURY</name>
<evidence type="ECO:0000259" key="2">
    <source>
        <dbReference type="Pfam" id="PF07510"/>
    </source>
</evidence>
<organism evidence="3 4">
    <name type="scientific">Haloferax marisrubri</name>
    <dbReference type="NCBI Taxonomy" id="1544719"/>
    <lineage>
        <taxon>Archaea</taxon>
        <taxon>Methanobacteriati</taxon>
        <taxon>Methanobacteriota</taxon>
        <taxon>Stenosarchaea group</taxon>
        <taxon>Halobacteria</taxon>
        <taxon>Halobacteriales</taxon>
        <taxon>Haloferacaceae</taxon>
        <taxon>Haloferax</taxon>
    </lineage>
</organism>
<dbReference type="Proteomes" id="UP000053621">
    <property type="component" value="Unassembled WGS sequence"/>
</dbReference>
<protein>
    <recommendedName>
        <fullName evidence="5">DUF262 domain-containing protein</fullName>
    </recommendedName>
</protein>
<sequence>MLPPSHVRVVGSTKCRADDDGYVTENHANLYSRYINYGDDILEIDEDVSYDRVIRRTAGDDFEMNKQKLWSVLTDQNFNIPDYQRTYSWETKQLKQFWSDVEKFVTAELNDEKQVSDVFFSSMYFAVRGKTRDYEVIDGQQRLTTVHILFKVLNEHLQAIDRDEISDNALIEFKHRGERQLEHILYDPGSISTPSPRLTLNKHDEAFFQALIRDPKQKVAYLTDTADFDIHGNNSNAIQVSTCLDRFGIDDNELNELDTSGLRRSAFFKLFSSHDRLLTTYEFFQERISKLVDGADDADSAVRALLNVSNYIQHSYYIGEYVIRDSDSDFRMQIFEVLNNRGVDLDEIDRIRAAVVNAFFDTDYQEEYVDEKWEQIVVEFATDEDQIIEYLSVYLSIVDDAIEQIGGARNNLTNAFATRAIDSKVRPRLYDLDEAKEFVGDAYELVEYYQHITDPNLEAADLKLAGHREECQDILLRLNSQQMDQWRPLTLALYYYTDASSESQADRFYQFLDTVEKLNFRRLLMSERPNIFQNVFIEAVHNLGLSPSSEDIVSDPYAASIEYLINETRSSNAELFGEQFLVGLAQSKLGSTSTAKLLFRRITNNHFKNEDEYVERRLNADNLHLEHVLPQKPFSSSGDATWLREFFRLNRDDTELTLSIQNYIDLEQRDNLNEQEARLKENMSEFITQQFINDIGNFLLLRGKDNIGASNNPLVEKLPKYHKKSKDFASIYPNRYFTADEGPINRTKLERLLQSHEEPDGDETVTIEEDLREYFNSFWTYESMKDRRVSILVDILETLNFESRPDEFGLASDRERVKQELQDMTADEFERRLSVRSL</sequence>
<evidence type="ECO:0000259" key="1">
    <source>
        <dbReference type="Pfam" id="PF03235"/>
    </source>
</evidence>
<dbReference type="PANTHER" id="PTHR35149">
    <property type="entry name" value="SLL5132 PROTEIN"/>
    <property type="match status" value="1"/>
</dbReference>
<dbReference type="InterPro" id="IPR004919">
    <property type="entry name" value="GmrSD_N"/>
</dbReference>
<dbReference type="PANTHER" id="PTHR35149:SF1">
    <property type="entry name" value="DUF5655 DOMAIN-CONTAINING PROTEIN"/>
    <property type="match status" value="1"/>
</dbReference>
<gene>
    <name evidence="3" type="ORF">AUR65_018725</name>
</gene>
<feature type="domain" description="GmrSD restriction endonucleases C-terminal" evidence="2">
    <location>
        <begin position="596"/>
        <end position="739"/>
    </location>
</feature>
<dbReference type="Pfam" id="PF07510">
    <property type="entry name" value="GmrSD_C"/>
    <property type="match status" value="1"/>
</dbReference>
<proteinExistence type="predicted"/>
<comment type="caution">
    <text evidence="3">The sequence shown here is derived from an EMBL/GenBank/DDBJ whole genome shotgun (WGS) entry which is preliminary data.</text>
</comment>
<accession>A0A2P4NL16</accession>
<dbReference type="AlphaFoldDB" id="A0A2P4NL16"/>
<evidence type="ECO:0008006" key="5">
    <source>
        <dbReference type="Google" id="ProtNLM"/>
    </source>
</evidence>
<dbReference type="Pfam" id="PF03235">
    <property type="entry name" value="GmrSD_N"/>
    <property type="match status" value="1"/>
</dbReference>
<feature type="domain" description="GmrSD restriction endonucleases N-terminal" evidence="1">
    <location>
        <begin position="74"/>
        <end position="354"/>
    </location>
</feature>
<evidence type="ECO:0000313" key="3">
    <source>
        <dbReference type="EMBL" id="POG53809.1"/>
    </source>
</evidence>
<reference evidence="3" key="1">
    <citation type="submission" date="2017-08" db="EMBL/GenBank/DDBJ databases">
        <title>Haloferax marisrubri sp. nov., isolated from the Discovery deep brine-seawater interface in the Red Sea.</title>
        <authorList>
            <person name="Zhang G."/>
            <person name="Stingl U."/>
        </authorList>
    </citation>
    <scope>NUCLEOTIDE SEQUENCE [LARGE SCALE GENOMIC DNA]</scope>
    <source>
        <strain evidence="3">SB3</strain>
    </source>
</reference>